<keyword evidence="2" id="KW-0488">Methylation</keyword>
<dbReference type="Pfam" id="PF07963">
    <property type="entry name" value="N_methyl"/>
    <property type="match status" value="1"/>
</dbReference>
<dbReference type="InterPro" id="IPR002416">
    <property type="entry name" value="T2SS_protein-GspH"/>
</dbReference>
<proteinExistence type="predicted"/>
<evidence type="ECO:0000256" key="1">
    <source>
        <dbReference type="ARBA" id="ARBA00004167"/>
    </source>
</evidence>
<evidence type="ECO:0000256" key="6">
    <source>
        <dbReference type="SAM" id="Phobius"/>
    </source>
</evidence>
<dbReference type="NCBIfam" id="TIGR02532">
    <property type="entry name" value="IV_pilin_GFxxxE"/>
    <property type="match status" value="1"/>
</dbReference>
<keyword evidence="5 6" id="KW-0472">Membrane</keyword>
<evidence type="ECO:0000313" key="8">
    <source>
        <dbReference type="Proteomes" id="UP000315439"/>
    </source>
</evidence>
<name>A0A545U7Q5_9GAMM</name>
<dbReference type="Gene3D" id="3.55.40.10">
    <property type="entry name" value="minor pseudopilin epsh domain"/>
    <property type="match status" value="1"/>
</dbReference>
<dbReference type="SUPFAM" id="SSF54523">
    <property type="entry name" value="Pili subunits"/>
    <property type="match status" value="1"/>
</dbReference>
<sequence length="224" mass="25562">MCRQDFSKFKIKNSNGFSLLEILVGMAIVAVLVAVAIPRFGNQGDKIAREQATRLLAAVDMVRDLAVIQDKEYGLSIDDKGYKFLVLKDDDEERPPEWVVIEDIEELAAYEFPEEVEVNVAIDGENIFEEAEDEVNIFEEEVDIFEDEDEKEKVDPPQVYFLSTGEQNQFTLAIASAEYYQDDDEPVFFRIKGELTGVLAYQGPLPGDLFSDIERDYSDYLEEE</sequence>
<dbReference type="GO" id="GO:0015628">
    <property type="term" value="P:protein secretion by the type II secretion system"/>
    <property type="evidence" value="ECO:0007669"/>
    <property type="project" value="InterPro"/>
</dbReference>
<evidence type="ECO:0000256" key="3">
    <source>
        <dbReference type="ARBA" id="ARBA00022692"/>
    </source>
</evidence>
<dbReference type="Proteomes" id="UP000315439">
    <property type="component" value="Unassembled WGS sequence"/>
</dbReference>
<dbReference type="EMBL" id="VIKS01000012">
    <property type="protein sequence ID" value="TQV85502.1"/>
    <property type="molecule type" value="Genomic_DNA"/>
</dbReference>
<accession>A0A545U7Q5</accession>
<feature type="transmembrane region" description="Helical" evidence="6">
    <location>
        <begin position="16"/>
        <end position="37"/>
    </location>
</feature>
<dbReference type="PRINTS" id="PR00885">
    <property type="entry name" value="BCTERIALGSPH"/>
</dbReference>
<dbReference type="RefSeq" id="WP_142933179.1">
    <property type="nucleotide sequence ID" value="NZ_ML660168.1"/>
</dbReference>
<comment type="subcellular location">
    <subcellularLocation>
        <location evidence="1">Membrane</location>
        <topology evidence="1">Single-pass membrane protein</topology>
    </subcellularLocation>
</comment>
<dbReference type="InterPro" id="IPR045584">
    <property type="entry name" value="Pilin-like"/>
</dbReference>
<keyword evidence="8" id="KW-1185">Reference proteome</keyword>
<evidence type="ECO:0000313" key="7">
    <source>
        <dbReference type="EMBL" id="TQV85502.1"/>
    </source>
</evidence>
<dbReference type="AlphaFoldDB" id="A0A545U7Q5"/>
<protein>
    <submittedName>
        <fullName evidence="7">Prepilin-type N-terminal cleavage/methylation domain-containing protein</fullName>
    </submittedName>
</protein>
<evidence type="ECO:0000256" key="2">
    <source>
        <dbReference type="ARBA" id="ARBA00022481"/>
    </source>
</evidence>
<dbReference type="InterPro" id="IPR012902">
    <property type="entry name" value="N_methyl_site"/>
</dbReference>
<dbReference type="OrthoDB" id="5730913at2"/>
<dbReference type="GO" id="GO:0016020">
    <property type="term" value="C:membrane"/>
    <property type="evidence" value="ECO:0007669"/>
    <property type="project" value="UniProtKB-SubCell"/>
</dbReference>
<reference evidence="7 8" key="1">
    <citation type="submission" date="2019-07" db="EMBL/GenBank/DDBJ databases">
        <title>Draft genome for Aliikangiella sp. M105.</title>
        <authorList>
            <person name="Wang G."/>
        </authorList>
    </citation>
    <scope>NUCLEOTIDE SEQUENCE [LARGE SCALE GENOMIC DNA]</scope>
    <source>
        <strain evidence="7 8">M105</strain>
    </source>
</reference>
<evidence type="ECO:0000256" key="4">
    <source>
        <dbReference type="ARBA" id="ARBA00022989"/>
    </source>
</evidence>
<keyword evidence="3 6" id="KW-0812">Transmembrane</keyword>
<gene>
    <name evidence="7" type="ORF">FLL46_20270</name>
</gene>
<keyword evidence="4 6" id="KW-1133">Transmembrane helix</keyword>
<evidence type="ECO:0000256" key="5">
    <source>
        <dbReference type="ARBA" id="ARBA00023136"/>
    </source>
</evidence>
<dbReference type="GO" id="GO:0015627">
    <property type="term" value="C:type II protein secretion system complex"/>
    <property type="evidence" value="ECO:0007669"/>
    <property type="project" value="InterPro"/>
</dbReference>
<organism evidence="7 8">
    <name type="scientific">Aliikangiella coralliicola</name>
    <dbReference type="NCBI Taxonomy" id="2592383"/>
    <lineage>
        <taxon>Bacteria</taxon>
        <taxon>Pseudomonadati</taxon>
        <taxon>Pseudomonadota</taxon>
        <taxon>Gammaproteobacteria</taxon>
        <taxon>Oceanospirillales</taxon>
        <taxon>Pleioneaceae</taxon>
        <taxon>Aliikangiella</taxon>
    </lineage>
</organism>
<comment type="caution">
    <text evidence="7">The sequence shown here is derived from an EMBL/GenBank/DDBJ whole genome shotgun (WGS) entry which is preliminary data.</text>
</comment>